<dbReference type="PROSITE" id="PS51352">
    <property type="entry name" value="THIOREDOXIN_2"/>
    <property type="match status" value="1"/>
</dbReference>
<reference evidence="2 3" key="1">
    <citation type="journal article" date="2018" name="J. Microbiol.">
        <title>Aestuariibaculum marinum sp. nov., a marine bacterium isolated from seawater in South Korea.</title>
        <authorList>
            <person name="Choi J."/>
            <person name="Lee D."/>
            <person name="Jang J.H."/>
            <person name="Cha S."/>
            <person name="Seo T."/>
        </authorList>
    </citation>
    <scope>NUCLEOTIDE SEQUENCE [LARGE SCALE GENOMIC DNA]</scope>
    <source>
        <strain evidence="2 3">IP7</strain>
    </source>
</reference>
<name>A0A8J6U0X8_9FLAO</name>
<dbReference type="EMBL" id="JACVXD010000001">
    <property type="protein sequence ID" value="MBD0822550.1"/>
    <property type="molecule type" value="Genomic_DNA"/>
</dbReference>
<protein>
    <recommendedName>
        <fullName evidence="1">Thioredoxin domain-containing protein</fullName>
    </recommendedName>
</protein>
<dbReference type="SUPFAM" id="SSF52833">
    <property type="entry name" value="Thioredoxin-like"/>
    <property type="match status" value="1"/>
</dbReference>
<dbReference type="RefSeq" id="WP_188221870.1">
    <property type="nucleotide sequence ID" value="NZ_JACVXD010000001.1"/>
</dbReference>
<dbReference type="InterPro" id="IPR036249">
    <property type="entry name" value="Thioredoxin-like_sf"/>
</dbReference>
<evidence type="ECO:0000313" key="2">
    <source>
        <dbReference type="EMBL" id="MBD0822550.1"/>
    </source>
</evidence>
<keyword evidence="3" id="KW-1185">Reference proteome</keyword>
<dbReference type="Gene3D" id="3.40.30.10">
    <property type="entry name" value="Glutaredoxin"/>
    <property type="match status" value="1"/>
</dbReference>
<proteinExistence type="predicted"/>
<accession>A0A8J6U0X8</accession>
<sequence>MRLHYLCIFLGLSLFNCVDDKKAENDNYAYFGGEIINPGNDFVVLSKADKIIDTVKLDHRNRFLYKLENIESGGLYTFHHGGEIQVVFLEPQDSLLFRLNTLEFDESLVYTGRGDKKNNYLINEFLANEIQEKNIFKYCQLKPTVYIKRIDSLKFIKLKNLKLFKDRYETSELFDKIAMADINYNYYSSREVYPFVHYGRDKSSILESLPKDFYDYRKSIDYNDAFFKDNHYYDKFLRHSFNNMALHEHYNHNDKGHFNRSSLCYTLDKLELIDSLVDNPLIKDELLHYYTINYLAKSTDSVNNNKLLNSFLNKSNDEQSKENLKRFVSMLDVTKNGAPFPSVKVMDFRNNDLDLKETITRPTVITFWSHLYYDHFKESHYKLRELRMKYPEVNFISVNIDNYDSDKIKKSLVDKRFPLQFEYVLKNPKVSKEFLAVQPMTKTYLVDKRKTIVSSGANIFSRNFEEEILGMINR</sequence>
<evidence type="ECO:0000259" key="1">
    <source>
        <dbReference type="PROSITE" id="PS51352"/>
    </source>
</evidence>
<gene>
    <name evidence="2" type="ORF">ICJ85_00820</name>
</gene>
<evidence type="ECO:0000313" key="3">
    <source>
        <dbReference type="Proteomes" id="UP000621516"/>
    </source>
</evidence>
<organism evidence="2 3">
    <name type="scientific">Aestuariibaculum marinum</name>
    <dbReference type="NCBI Taxonomy" id="2683592"/>
    <lineage>
        <taxon>Bacteria</taxon>
        <taxon>Pseudomonadati</taxon>
        <taxon>Bacteroidota</taxon>
        <taxon>Flavobacteriia</taxon>
        <taxon>Flavobacteriales</taxon>
        <taxon>Flavobacteriaceae</taxon>
    </lineage>
</organism>
<dbReference type="Proteomes" id="UP000621516">
    <property type="component" value="Unassembled WGS sequence"/>
</dbReference>
<comment type="caution">
    <text evidence="2">The sequence shown here is derived from an EMBL/GenBank/DDBJ whole genome shotgun (WGS) entry which is preliminary data.</text>
</comment>
<dbReference type="InterPro" id="IPR013766">
    <property type="entry name" value="Thioredoxin_domain"/>
</dbReference>
<feature type="domain" description="Thioredoxin" evidence="1">
    <location>
        <begin position="334"/>
        <end position="474"/>
    </location>
</feature>
<dbReference type="AlphaFoldDB" id="A0A8J6U0X8"/>